<protein>
    <submittedName>
        <fullName evidence="1">Uncharacterized protein</fullName>
    </submittedName>
</protein>
<accession>A0ABX3EYQ9</accession>
<dbReference type="EMBL" id="LVWI01000001">
    <property type="protein sequence ID" value="OKP91875.1"/>
    <property type="molecule type" value="Genomic_DNA"/>
</dbReference>
<reference evidence="1 2" key="1">
    <citation type="submission" date="2016-03" db="EMBL/GenBank/DDBJ databases">
        <authorList>
            <person name="Sant'Anna F.H."/>
            <person name="Ambrosini A."/>
            <person name="Souza R."/>
            <person name="Bach E."/>
            <person name="Fernandes G."/>
            <person name="Balsanelli E."/>
            <person name="Baura V.A."/>
            <person name="Souza E.M."/>
            <person name="Passaglia L."/>
        </authorList>
    </citation>
    <scope>NUCLEOTIDE SEQUENCE [LARGE SCALE GENOMIC DNA]</scope>
    <source>
        <strain evidence="1 2">P26E</strain>
    </source>
</reference>
<comment type="caution">
    <text evidence="1">The sequence shown here is derived from an EMBL/GenBank/DDBJ whole genome shotgun (WGS) entry which is preliminary data.</text>
</comment>
<dbReference type="Proteomes" id="UP000186058">
    <property type="component" value="Unassembled WGS sequence"/>
</dbReference>
<evidence type="ECO:0000313" key="2">
    <source>
        <dbReference type="Proteomes" id="UP000186058"/>
    </source>
</evidence>
<proteinExistence type="predicted"/>
<sequence>MDQSYVELDKHLRYFYSTADFDKLIEDIIQNRNDQVEKYGPRYYEFLIKRNKAANTDTKGFWSKARIV</sequence>
<evidence type="ECO:0000313" key="1">
    <source>
        <dbReference type="EMBL" id="OKP91875.1"/>
    </source>
</evidence>
<gene>
    <name evidence="1" type="ORF">A3844_01815</name>
</gene>
<keyword evidence="2" id="KW-1185">Reference proteome</keyword>
<name>A0ABX3EYQ9_9BACL</name>
<organism evidence="1 2">
    <name type="scientific">Paenibacillus helianthi</name>
    <dbReference type="NCBI Taxonomy" id="1349432"/>
    <lineage>
        <taxon>Bacteria</taxon>
        <taxon>Bacillati</taxon>
        <taxon>Bacillota</taxon>
        <taxon>Bacilli</taxon>
        <taxon>Bacillales</taxon>
        <taxon>Paenibacillaceae</taxon>
        <taxon>Paenibacillus</taxon>
    </lineage>
</organism>